<evidence type="ECO:0000313" key="2">
    <source>
        <dbReference type="Proteomes" id="UP001153321"/>
    </source>
</evidence>
<proteinExistence type="predicted"/>
<sequence length="38" mass="4593">MLLYNITLTFHYLCYESHVKGGKPIAIYRAQYQPPWYN</sequence>
<organism evidence="1 2">
    <name type="scientific">Spodoptera littoralis</name>
    <name type="common">Egyptian cotton leafworm</name>
    <dbReference type="NCBI Taxonomy" id="7109"/>
    <lineage>
        <taxon>Eukaryota</taxon>
        <taxon>Metazoa</taxon>
        <taxon>Ecdysozoa</taxon>
        <taxon>Arthropoda</taxon>
        <taxon>Hexapoda</taxon>
        <taxon>Insecta</taxon>
        <taxon>Pterygota</taxon>
        <taxon>Neoptera</taxon>
        <taxon>Endopterygota</taxon>
        <taxon>Lepidoptera</taxon>
        <taxon>Glossata</taxon>
        <taxon>Ditrysia</taxon>
        <taxon>Noctuoidea</taxon>
        <taxon>Noctuidae</taxon>
        <taxon>Amphipyrinae</taxon>
        <taxon>Spodoptera</taxon>
    </lineage>
</organism>
<accession>A0A9P0HW23</accession>
<keyword evidence="2" id="KW-1185">Reference proteome</keyword>
<gene>
    <name evidence="1" type="ORF">SPLIT_LOCUS788</name>
</gene>
<dbReference type="AlphaFoldDB" id="A0A9P0HW23"/>
<evidence type="ECO:0000313" key="1">
    <source>
        <dbReference type="EMBL" id="CAH1635426.1"/>
    </source>
</evidence>
<dbReference type="EMBL" id="LR824541">
    <property type="protein sequence ID" value="CAH1635426.1"/>
    <property type="molecule type" value="Genomic_DNA"/>
</dbReference>
<name>A0A9P0HW23_SPOLI</name>
<dbReference type="Proteomes" id="UP001153321">
    <property type="component" value="Chromosome 10"/>
</dbReference>
<reference evidence="1" key="1">
    <citation type="submission" date="2022-02" db="EMBL/GenBank/DDBJ databases">
        <authorList>
            <person name="King R."/>
        </authorList>
    </citation>
    <scope>NUCLEOTIDE SEQUENCE</scope>
</reference>
<protein>
    <submittedName>
        <fullName evidence="1">Uncharacterized protein</fullName>
    </submittedName>
</protein>